<feature type="domain" description="Phage head morphogenesis" evidence="1">
    <location>
        <begin position="178"/>
        <end position="288"/>
    </location>
</feature>
<evidence type="ECO:0000259" key="1">
    <source>
        <dbReference type="Pfam" id="PF04233"/>
    </source>
</evidence>
<protein>
    <submittedName>
        <fullName evidence="2">Minor capsid component</fullName>
    </submittedName>
</protein>
<dbReference type="EMBL" id="BK015698">
    <property type="protein sequence ID" value="DAE20580.1"/>
    <property type="molecule type" value="Genomic_DNA"/>
</dbReference>
<organism evidence="2">
    <name type="scientific">Siphoviridae sp. ctJ3t72</name>
    <dbReference type="NCBI Taxonomy" id="2826240"/>
    <lineage>
        <taxon>Viruses</taxon>
        <taxon>Duplodnaviria</taxon>
        <taxon>Heunggongvirae</taxon>
        <taxon>Uroviricota</taxon>
        <taxon>Caudoviricetes</taxon>
    </lineage>
</organism>
<sequence length="300" mass="34039">MVKKVRLSRAVESNVGERRAYKKQLVRVQKDFQAYVLNEIFQELERQNALTTDAKLPTVPNLKELKRKTLKLLRRGVEFERFLQDLIAKNSKRWLDALRQVSSGVAERFVKKAMTSSTNAQKAALIAAGVKPSLIKERWSVPVVGRQYLSPNAASAMPSMIKENVELITHIGENDITRITEVLTKGLQEGMDYNALRQELNATNGFDGARADRVALDQINKINQQVQIMNAQSLGCTHARWKHVPGQYTSRRTHMAFDGQEFDLNEGLYDESVQRNVIPGQLQFCRCTSRVIIPKEATTE</sequence>
<dbReference type="InterPro" id="IPR006528">
    <property type="entry name" value="Phage_head_morphogenesis_dom"/>
</dbReference>
<proteinExistence type="predicted"/>
<name>A0A8S5QPN7_9CAUD</name>
<evidence type="ECO:0000313" key="2">
    <source>
        <dbReference type="EMBL" id="DAE20580.1"/>
    </source>
</evidence>
<accession>A0A8S5QPN7</accession>
<reference evidence="2" key="1">
    <citation type="journal article" date="2021" name="Proc. Natl. Acad. Sci. U.S.A.">
        <title>A Catalog of Tens of Thousands of Viruses from Human Metagenomes Reveals Hidden Associations with Chronic Diseases.</title>
        <authorList>
            <person name="Tisza M.J."/>
            <person name="Buck C.B."/>
        </authorList>
    </citation>
    <scope>NUCLEOTIDE SEQUENCE</scope>
    <source>
        <strain evidence="2">CtJ3t72</strain>
    </source>
</reference>
<dbReference type="Pfam" id="PF04233">
    <property type="entry name" value="Phage_Mu_F"/>
    <property type="match status" value="1"/>
</dbReference>